<feature type="domain" description="HTH arsR-type" evidence="4">
    <location>
        <begin position="27"/>
        <end position="116"/>
    </location>
</feature>
<dbReference type="EMBL" id="CP001791">
    <property type="protein sequence ID" value="ADI00075.1"/>
    <property type="molecule type" value="Genomic_DNA"/>
</dbReference>
<dbReference type="PROSITE" id="PS50987">
    <property type="entry name" value="HTH_ARSR_2"/>
    <property type="match status" value="1"/>
</dbReference>
<dbReference type="InterPro" id="IPR036390">
    <property type="entry name" value="WH_DNA-bd_sf"/>
</dbReference>
<dbReference type="Pfam" id="PF01022">
    <property type="entry name" value="HTH_5"/>
    <property type="match status" value="1"/>
</dbReference>
<dbReference type="HOGENOM" id="CLU_097806_7_3_9"/>
<evidence type="ECO:0000313" key="6">
    <source>
        <dbReference type="Proteomes" id="UP000000271"/>
    </source>
</evidence>
<evidence type="ECO:0000256" key="3">
    <source>
        <dbReference type="ARBA" id="ARBA00023163"/>
    </source>
</evidence>
<dbReference type="InterPro" id="IPR001845">
    <property type="entry name" value="HTH_ArsR_DNA-bd_dom"/>
</dbReference>
<protein>
    <submittedName>
        <fullName evidence="5">Transcriptional regulator, ArsR family</fullName>
    </submittedName>
</protein>
<evidence type="ECO:0000313" key="5">
    <source>
        <dbReference type="EMBL" id="ADI00075.1"/>
    </source>
</evidence>
<keyword evidence="2" id="KW-0238">DNA-binding</keyword>
<dbReference type="RefSeq" id="WP_013173496.1">
    <property type="nucleotide sequence ID" value="NC_014219.1"/>
</dbReference>
<dbReference type="OrthoDB" id="9794330at2"/>
<dbReference type="SMART" id="SM00418">
    <property type="entry name" value="HTH_ARSR"/>
    <property type="match status" value="1"/>
</dbReference>
<evidence type="ECO:0000256" key="2">
    <source>
        <dbReference type="ARBA" id="ARBA00023125"/>
    </source>
</evidence>
<organism evidence="5 6">
    <name type="scientific">Bacillus selenitireducens (strain ATCC 700615 / DSM 15326 / MLS10)</name>
    <dbReference type="NCBI Taxonomy" id="439292"/>
    <lineage>
        <taxon>Bacteria</taxon>
        <taxon>Bacillati</taxon>
        <taxon>Bacillota</taxon>
        <taxon>Bacilli</taxon>
        <taxon>Bacillales</taxon>
        <taxon>Bacillaceae</taxon>
        <taxon>Salisediminibacterium</taxon>
    </lineage>
</organism>
<dbReference type="STRING" id="439292.Bsel_2574"/>
<dbReference type="NCBIfam" id="NF033788">
    <property type="entry name" value="HTH_metalloreg"/>
    <property type="match status" value="1"/>
</dbReference>
<dbReference type="GO" id="GO:0003677">
    <property type="term" value="F:DNA binding"/>
    <property type="evidence" value="ECO:0007669"/>
    <property type="project" value="UniProtKB-KW"/>
</dbReference>
<dbReference type="InterPro" id="IPR036388">
    <property type="entry name" value="WH-like_DNA-bd_sf"/>
</dbReference>
<keyword evidence="1" id="KW-0805">Transcription regulation</keyword>
<name>D6XXN2_BACIE</name>
<dbReference type="CDD" id="cd00090">
    <property type="entry name" value="HTH_ARSR"/>
    <property type="match status" value="1"/>
</dbReference>
<dbReference type="AlphaFoldDB" id="D6XXN2"/>
<dbReference type="PANTHER" id="PTHR43132:SF2">
    <property type="entry name" value="ARSENICAL RESISTANCE OPERON REPRESSOR ARSR-RELATED"/>
    <property type="match status" value="1"/>
</dbReference>
<keyword evidence="6" id="KW-1185">Reference proteome</keyword>
<dbReference type="SUPFAM" id="SSF46785">
    <property type="entry name" value="Winged helix' DNA-binding domain"/>
    <property type="match status" value="1"/>
</dbReference>
<evidence type="ECO:0000259" key="4">
    <source>
        <dbReference type="PROSITE" id="PS50987"/>
    </source>
</evidence>
<accession>D6XXN2</accession>
<dbReference type="InterPro" id="IPR011991">
    <property type="entry name" value="ArsR-like_HTH"/>
</dbReference>
<dbReference type="InterPro" id="IPR051011">
    <property type="entry name" value="Metal_resp_trans_reg"/>
</dbReference>
<keyword evidence="3" id="KW-0804">Transcription</keyword>
<sequence length="116" mass="13237">MSKQMIILNQSESRQLLSRLKEQHPGLREDVQRSANVYKALGDPQRLMMLAMILERDCCKCELLDALDGAPSTITHHVNILEKAGLIASRREGKYTMYSLFMDADQVRQWLKGCGE</sequence>
<dbReference type="PRINTS" id="PR00778">
    <property type="entry name" value="HTHARSR"/>
</dbReference>
<evidence type="ECO:0000256" key="1">
    <source>
        <dbReference type="ARBA" id="ARBA00023015"/>
    </source>
</evidence>
<gene>
    <name evidence="5" type="ordered locus">Bsel_2574</name>
</gene>
<proteinExistence type="predicted"/>
<dbReference type="PANTHER" id="PTHR43132">
    <property type="entry name" value="ARSENICAL RESISTANCE OPERON REPRESSOR ARSR-RELATED"/>
    <property type="match status" value="1"/>
</dbReference>
<dbReference type="KEGG" id="bse:Bsel_2574"/>
<dbReference type="GO" id="GO:0003700">
    <property type="term" value="F:DNA-binding transcription factor activity"/>
    <property type="evidence" value="ECO:0007669"/>
    <property type="project" value="InterPro"/>
</dbReference>
<reference evidence="5" key="1">
    <citation type="submission" date="2009-10" db="EMBL/GenBank/DDBJ databases">
        <title>Complete sequence of Bacillus selenitireducens MLS10.</title>
        <authorList>
            <consortium name="US DOE Joint Genome Institute"/>
            <person name="Lucas S."/>
            <person name="Copeland A."/>
            <person name="Lapidus A."/>
            <person name="Glavina del Rio T."/>
            <person name="Dalin E."/>
            <person name="Tice H."/>
            <person name="Bruce D."/>
            <person name="Goodwin L."/>
            <person name="Pitluck S."/>
            <person name="Sims D."/>
            <person name="Brettin T."/>
            <person name="Detter J.C."/>
            <person name="Han C."/>
            <person name="Larimer F."/>
            <person name="Land M."/>
            <person name="Hauser L."/>
            <person name="Kyrpides N."/>
            <person name="Ovchinnikova G."/>
            <person name="Stolz J."/>
        </authorList>
    </citation>
    <scope>NUCLEOTIDE SEQUENCE [LARGE SCALE GENOMIC DNA]</scope>
    <source>
        <strain evidence="5">MLS10</strain>
    </source>
</reference>
<dbReference type="Proteomes" id="UP000000271">
    <property type="component" value="Chromosome"/>
</dbReference>
<dbReference type="Gene3D" id="1.10.10.10">
    <property type="entry name" value="Winged helix-like DNA-binding domain superfamily/Winged helix DNA-binding domain"/>
    <property type="match status" value="1"/>
</dbReference>
<dbReference type="eggNOG" id="COG0640">
    <property type="taxonomic scope" value="Bacteria"/>
</dbReference>